<protein>
    <submittedName>
        <fullName evidence="1">RGD1562699 protein</fullName>
    </submittedName>
</protein>
<reference evidence="1" key="1">
    <citation type="submission" date="2022-06" db="EMBL/GenBank/DDBJ databases">
        <authorList>
            <person name="Andreotti S."/>
            <person name="Wyler E."/>
        </authorList>
    </citation>
    <scope>NUCLEOTIDE SEQUENCE</scope>
</reference>
<comment type="caution">
    <text evidence="1">The sequence shown here is derived from an EMBL/GenBank/DDBJ whole genome shotgun (WGS) entry which is preliminary data.</text>
</comment>
<evidence type="ECO:0000313" key="2">
    <source>
        <dbReference type="Proteomes" id="UP001152836"/>
    </source>
</evidence>
<sequence>MNCSCLCSSGTEIFTHKKHPPLSNTSSIPGLPFNAGGFSSLVSESLVMKTRQVSVITRVDALLGCLNTGRRKLKVKQKPSLGPFSFPHCKSTDAFQTACWI</sequence>
<dbReference type="Proteomes" id="UP001152836">
    <property type="component" value="Unassembled WGS sequence"/>
</dbReference>
<gene>
    <name evidence="1" type="primary">RGD1562699</name>
    <name evidence="1" type="ORF">PHOROB_LOCUS13707</name>
</gene>
<accession>A0AAU9ZZY2</accession>
<dbReference type="EMBL" id="CALSGD010001533">
    <property type="protein sequence ID" value="CAH7028633.1"/>
    <property type="molecule type" value="Genomic_DNA"/>
</dbReference>
<organism evidence="1 2">
    <name type="scientific">Phodopus roborovskii</name>
    <name type="common">Roborovski's desert hamster</name>
    <name type="synonym">Cricetulus roborovskii</name>
    <dbReference type="NCBI Taxonomy" id="109678"/>
    <lineage>
        <taxon>Eukaryota</taxon>
        <taxon>Metazoa</taxon>
        <taxon>Chordata</taxon>
        <taxon>Craniata</taxon>
        <taxon>Vertebrata</taxon>
        <taxon>Euteleostomi</taxon>
        <taxon>Mammalia</taxon>
        <taxon>Eutheria</taxon>
        <taxon>Euarchontoglires</taxon>
        <taxon>Glires</taxon>
        <taxon>Rodentia</taxon>
        <taxon>Myomorpha</taxon>
        <taxon>Muroidea</taxon>
        <taxon>Cricetidae</taxon>
        <taxon>Cricetinae</taxon>
        <taxon>Phodopus</taxon>
    </lineage>
</organism>
<keyword evidence="2" id="KW-1185">Reference proteome</keyword>
<proteinExistence type="predicted"/>
<dbReference type="AlphaFoldDB" id="A0AAU9ZZY2"/>
<evidence type="ECO:0000313" key="1">
    <source>
        <dbReference type="EMBL" id="CAH7028633.1"/>
    </source>
</evidence>
<name>A0AAU9ZZY2_PHORO</name>